<feature type="non-terminal residue" evidence="1">
    <location>
        <position position="933"/>
    </location>
</feature>
<evidence type="ECO:0000313" key="2">
    <source>
        <dbReference type="Proteomes" id="UP000051952"/>
    </source>
</evidence>
<proteinExistence type="predicted"/>
<protein>
    <submittedName>
        <fullName evidence="1">Uncharacterized protein</fullName>
    </submittedName>
</protein>
<dbReference type="AlphaFoldDB" id="A0A0S4JX41"/>
<keyword evidence="2" id="KW-1185">Reference proteome</keyword>
<dbReference type="Proteomes" id="UP000051952">
    <property type="component" value="Unassembled WGS sequence"/>
</dbReference>
<reference evidence="2" key="1">
    <citation type="submission" date="2015-09" db="EMBL/GenBank/DDBJ databases">
        <authorList>
            <consortium name="Pathogen Informatics"/>
        </authorList>
    </citation>
    <scope>NUCLEOTIDE SEQUENCE [LARGE SCALE GENOMIC DNA]</scope>
    <source>
        <strain evidence="2">Lake Konstanz</strain>
    </source>
</reference>
<gene>
    <name evidence="1" type="ORF">BSAL_03140</name>
</gene>
<name>A0A0S4JX41_BODSA</name>
<evidence type="ECO:0000313" key="1">
    <source>
        <dbReference type="EMBL" id="CUG93991.1"/>
    </source>
</evidence>
<sequence>MTASATIGAGSREAWVAAKEMLDRGESSDIILDFMATNNLTKIPKTYLFIHEESFIEMLKKLLSRYSAQSWIQRKAQQQQQQASVIHNNSPTPSSFVRCTQHWISDFKIIEFTPSNWASRFNELLQSAAKSDDFSVEILRDVIAYSTSDFALLDFLHRSYDKKVLNLLERLIRSHLTLAHLCVQQRIEARTPLTLLLSVGVLTPLVDLLYVGPNARGVDHFLLELLHLVEFESDKPKQFMSSKWFELGDELLKSSLIKQGNRSAVFQLFISAPNDEAKLRYERVVWAAMKAITDGGKADFNGVEMWWASNAPLPFLQDERFVPVSSYRTLALAYKSITQPSNIEFSDLDKIDEAIADAVRRRMPKDSTSAARLSRLHDLRNHQTALKRCFDCCVALRKKLPRSSKIWNYLDPDSLMMREAARLPFWQLKGHNTRFFLEIFHTHADETMKLLLEEVSNEDFHDVMMSVPQPTSVQNFCTLLQHALSELQNSVDNKELSTLAAKDQRWCDANKIPRLHTFLEARDSFRQLIALVDTPPSVLQSDGRARVQRSDLYGLLKDACDYTTGKQYREFDAKMTLKYASILPNGVTKEIISGLLKYCSAESKVIRDYRELSIRGLKSKLVELADENAPNEWNDEESKNLLDASNVLVTTMPLRLKAGTFGGGADSATDLYQFDDLCHGISAALAWNRNLFDILTPKSVERLQKLGTQLRNGEKAIDDATARRLLAYGVFECCTTEDYDVNDGAANSYKISIKSFDDVTLEVDSYDADKICAVLGEAGIAKSTRSSELDHFATVVPLLKRFVDIGIHCLKSGFREFIDRIQKEYPHISSRLSITHHAINGRTTGFRFSAPLNTITQDEDDGPSPHRFICSCTTLSDMLRRIASDCEQFISLVQHQKTLFPVLRCFNMQEIGFILAVMQDSASVQGAENVANV</sequence>
<dbReference type="VEuPathDB" id="TriTrypDB:BSAL_03140"/>
<organism evidence="1 2">
    <name type="scientific">Bodo saltans</name>
    <name type="common">Flagellated protozoan</name>
    <dbReference type="NCBI Taxonomy" id="75058"/>
    <lineage>
        <taxon>Eukaryota</taxon>
        <taxon>Discoba</taxon>
        <taxon>Euglenozoa</taxon>
        <taxon>Kinetoplastea</taxon>
        <taxon>Metakinetoplastina</taxon>
        <taxon>Eubodonida</taxon>
        <taxon>Bodonidae</taxon>
        <taxon>Bodo</taxon>
    </lineage>
</organism>
<dbReference type="EMBL" id="CYKH01002214">
    <property type="protein sequence ID" value="CUG93991.1"/>
    <property type="molecule type" value="Genomic_DNA"/>
</dbReference>
<accession>A0A0S4JX41</accession>